<dbReference type="EMBL" id="AWGJ01000012">
    <property type="protein sequence ID" value="ODN73791.1"/>
    <property type="molecule type" value="Genomic_DNA"/>
</dbReference>
<evidence type="ECO:0000256" key="7">
    <source>
        <dbReference type="ARBA" id="ARBA00022475"/>
    </source>
</evidence>
<evidence type="ECO:0000256" key="34">
    <source>
        <dbReference type="ARBA" id="ARBA00048362"/>
    </source>
</evidence>
<comment type="catalytic activity">
    <reaction evidence="18">
        <text>1-hexadecanoyl-2-(9Z,12Z-octadecadienoyl)-sn-glycero-3-phosphocholine + H2O = (9Z,12Z)-octadecadienoate + 1-hexadecanoyl-sn-glycero-3-phosphocholine + H(+)</text>
        <dbReference type="Rhea" id="RHEA:40811"/>
        <dbReference type="ChEBI" id="CHEBI:15377"/>
        <dbReference type="ChEBI" id="CHEBI:15378"/>
        <dbReference type="ChEBI" id="CHEBI:30245"/>
        <dbReference type="ChEBI" id="CHEBI:72998"/>
        <dbReference type="ChEBI" id="CHEBI:73002"/>
    </reaction>
    <physiologicalReaction direction="left-to-right" evidence="18">
        <dbReference type="Rhea" id="RHEA:40812"/>
    </physiologicalReaction>
</comment>
<protein>
    <recommendedName>
        <fullName evidence="6">Phospholipase B1, membrane-associated</fullName>
        <ecNumber evidence="5">3.1.1.3</ecNumber>
        <ecNumber evidence="4">3.1.1.4</ecNumber>
        <ecNumber evidence="3">3.1.1.5</ecNumber>
    </recommendedName>
    <alternativeName>
        <fullName evidence="20">Lysophospholipase</fullName>
    </alternativeName>
    <alternativeName>
        <fullName evidence="21">Phospholipase A2</fullName>
    </alternativeName>
    <alternativeName>
        <fullName evidence="23">Phospholipase B/lipase</fullName>
    </alternativeName>
    <alternativeName>
        <fullName evidence="22">Triacylglycerol lipase</fullName>
    </alternativeName>
</protein>
<evidence type="ECO:0000256" key="6">
    <source>
        <dbReference type="ARBA" id="ARBA00015133"/>
    </source>
</evidence>
<comment type="catalytic activity">
    <reaction evidence="46">
        <text>2-(9Z-octadecenoyl)-glycerol + H2O = glycerol + (9Z)-octadecenoate + H(+)</text>
        <dbReference type="Rhea" id="RHEA:38491"/>
        <dbReference type="ChEBI" id="CHEBI:15377"/>
        <dbReference type="ChEBI" id="CHEBI:15378"/>
        <dbReference type="ChEBI" id="CHEBI:17754"/>
        <dbReference type="ChEBI" id="CHEBI:30823"/>
        <dbReference type="ChEBI" id="CHEBI:73990"/>
    </reaction>
    <physiologicalReaction direction="left-to-right" evidence="46">
        <dbReference type="Rhea" id="RHEA:38492"/>
    </physiologicalReaction>
</comment>
<keyword evidence="7" id="KW-1003">Cell membrane</keyword>
<evidence type="ECO:0000256" key="42">
    <source>
        <dbReference type="ARBA" id="ARBA00048872"/>
    </source>
</evidence>
<evidence type="ECO:0000256" key="29">
    <source>
        <dbReference type="ARBA" id="ARBA00048011"/>
    </source>
</evidence>
<sequence length="432" mass="47447">MGRYQPIRLLLLALSVLIPLNVWSLPPHLPYPNLPGKFVRFSELDKCPDLPRRETPKSAKDVRPDDIRVVMALGDSISAGLLARPSRTSSSSVLPQIPFLPKSVDIQEYRGVSYPIGSDPGAVTIPNILSHFITSSSEPGTKVQGGSTGHHPPVACLQGLGVRGCMPRPDEDGLNAAISGSVSASLLRQAEDLPPRLSELGLPKEGEWAYLNLGIGANDICAFCLSPNISLSGDFSFAWEFGSPGSPKQFANDIRTAINALRPHLPHLIVNIVGLLRVSSLYRLTLKSPYCQPPLLPHIPHLPLECGCAMIPGPAGDWTRRKMDELGEEYDEAVLELVREWEQEGDDGFGVIWWPGSAIDLESYPIKALSPLDCFHPSEAAHQRVAAGFWNRLTLSLEKKYLPIKWEEDIWVRCLEEHDRFPIGMVSGSLQT</sequence>
<evidence type="ECO:0000313" key="49">
    <source>
        <dbReference type="Proteomes" id="UP000094065"/>
    </source>
</evidence>
<keyword evidence="11" id="KW-0378">Hydrolase</keyword>
<evidence type="ECO:0000256" key="30">
    <source>
        <dbReference type="ARBA" id="ARBA00048015"/>
    </source>
</evidence>
<dbReference type="GO" id="GO:0016324">
    <property type="term" value="C:apical plasma membrane"/>
    <property type="evidence" value="ECO:0007669"/>
    <property type="project" value="UniProtKB-SubCell"/>
</dbReference>
<feature type="signal peptide" evidence="47">
    <location>
        <begin position="1"/>
        <end position="24"/>
    </location>
</feature>
<comment type="catalytic activity">
    <reaction evidence="31">
        <text>a 1-O-alkyl-2-acyl-sn-glycero-3-phosphocholine + H2O = a 1-O-alkyl-sn-glycero-3-phosphocholine + a fatty acid + H(+)</text>
        <dbReference type="Rhea" id="RHEA:36231"/>
        <dbReference type="ChEBI" id="CHEBI:15377"/>
        <dbReference type="ChEBI" id="CHEBI:15378"/>
        <dbReference type="ChEBI" id="CHEBI:28868"/>
        <dbReference type="ChEBI" id="CHEBI:30909"/>
        <dbReference type="ChEBI" id="CHEBI:36702"/>
        <dbReference type="EC" id="3.1.1.4"/>
    </reaction>
    <physiologicalReaction direction="left-to-right" evidence="31">
        <dbReference type="Rhea" id="RHEA:36232"/>
    </physiologicalReaction>
</comment>
<comment type="catalytic activity">
    <reaction evidence="30">
        <text>1-hexadecanoyl-2-(9Z-octadecenoyl)-sn-glycero-3-phospho-(1'-sn-glycerol) + H2O = 1-hexadecanoyl-sn-glycero-3-phospho-(1'-sn-glycerol) + (9Z)-octadecenoate + H(+)</text>
        <dbReference type="Rhea" id="RHEA:40919"/>
        <dbReference type="ChEBI" id="CHEBI:15377"/>
        <dbReference type="ChEBI" id="CHEBI:15378"/>
        <dbReference type="ChEBI" id="CHEBI:30823"/>
        <dbReference type="ChEBI" id="CHEBI:72841"/>
        <dbReference type="ChEBI" id="CHEBI:75158"/>
    </reaction>
    <physiologicalReaction direction="left-to-right" evidence="30">
        <dbReference type="Rhea" id="RHEA:40920"/>
    </physiologicalReaction>
</comment>
<evidence type="ECO:0000256" key="9">
    <source>
        <dbReference type="ARBA" id="ARBA00022729"/>
    </source>
</evidence>
<evidence type="ECO:0000256" key="23">
    <source>
        <dbReference type="ARBA" id="ARBA00033022"/>
    </source>
</evidence>
<evidence type="ECO:0000256" key="44">
    <source>
        <dbReference type="ARBA" id="ARBA00049363"/>
    </source>
</evidence>
<evidence type="ECO:0000256" key="24">
    <source>
        <dbReference type="ARBA" id="ARBA00045916"/>
    </source>
</evidence>
<dbReference type="InterPro" id="IPR008265">
    <property type="entry name" value="Lipase_GDSL_AS"/>
</dbReference>
<comment type="catalytic activity">
    <reaction evidence="41">
        <text>1,3-dihexadecanoyl-2-(9Z-octadecenoyl)glycerol + H2O = 1,3-dihexadecanoylglycerol + (9Z)-octadecenoate + H(+)</text>
        <dbReference type="Rhea" id="RHEA:40983"/>
        <dbReference type="ChEBI" id="CHEBI:15377"/>
        <dbReference type="ChEBI" id="CHEBI:15378"/>
        <dbReference type="ChEBI" id="CHEBI:30823"/>
        <dbReference type="ChEBI" id="CHEBI:75688"/>
        <dbReference type="ChEBI" id="CHEBI:77619"/>
    </reaction>
    <physiologicalReaction direction="left-to-right" evidence="41">
        <dbReference type="Rhea" id="RHEA:40984"/>
    </physiologicalReaction>
</comment>
<evidence type="ECO:0000256" key="46">
    <source>
        <dbReference type="ARBA" id="ARBA00049461"/>
    </source>
</evidence>
<evidence type="ECO:0000256" key="12">
    <source>
        <dbReference type="ARBA" id="ARBA00022989"/>
    </source>
</evidence>
<evidence type="ECO:0000256" key="3">
    <source>
        <dbReference type="ARBA" id="ARBA00013274"/>
    </source>
</evidence>
<keyword evidence="13" id="KW-0443">Lipid metabolism</keyword>
<comment type="catalytic activity">
    <reaction evidence="44">
        <text>1,2-dihexadecanoyl-sn-glycero-3-phosphocholine + 2 H2O = sn-glycerol 3-phosphocholine + 2 hexadecanoate + 2 H(+)</text>
        <dbReference type="Rhea" id="RHEA:40975"/>
        <dbReference type="ChEBI" id="CHEBI:7896"/>
        <dbReference type="ChEBI" id="CHEBI:15377"/>
        <dbReference type="ChEBI" id="CHEBI:15378"/>
        <dbReference type="ChEBI" id="CHEBI:16870"/>
        <dbReference type="ChEBI" id="CHEBI:72999"/>
    </reaction>
    <physiologicalReaction direction="left-to-right" evidence="44">
        <dbReference type="Rhea" id="RHEA:40976"/>
    </physiologicalReaction>
</comment>
<dbReference type="CDD" id="cd01824">
    <property type="entry name" value="Phospholipase_B_like"/>
    <property type="match status" value="1"/>
</dbReference>
<dbReference type="GO" id="GO:0006644">
    <property type="term" value="P:phospholipid metabolic process"/>
    <property type="evidence" value="ECO:0007669"/>
    <property type="project" value="TreeGrafter"/>
</dbReference>
<evidence type="ECO:0000256" key="2">
    <source>
        <dbReference type="ARBA" id="ARBA00009979"/>
    </source>
</evidence>
<dbReference type="EC" id="3.1.1.5" evidence="3"/>
<comment type="catalytic activity">
    <reaction evidence="33">
        <text>1,2-dihexadecanoyl-sn-glycero-3-phosphocholine + H2O = 1-hexadecanoyl-sn-glycero-3-phosphocholine + hexadecanoate + H(+)</text>
        <dbReference type="Rhea" id="RHEA:41223"/>
        <dbReference type="ChEBI" id="CHEBI:7896"/>
        <dbReference type="ChEBI" id="CHEBI:15377"/>
        <dbReference type="ChEBI" id="CHEBI:15378"/>
        <dbReference type="ChEBI" id="CHEBI:72998"/>
        <dbReference type="ChEBI" id="CHEBI:72999"/>
    </reaction>
    <physiologicalReaction direction="left-to-right" evidence="33">
        <dbReference type="Rhea" id="RHEA:41224"/>
    </physiologicalReaction>
</comment>
<keyword evidence="9 47" id="KW-0732">Signal</keyword>
<evidence type="ECO:0000256" key="27">
    <source>
        <dbReference type="ARBA" id="ARBA00047438"/>
    </source>
</evidence>
<evidence type="ECO:0000256" key="39">
    <source>
        <dbReference type="ARBA" id="ARBA00048656"/>
    </source>
</evidence>
<evidence type="ECO:0000256" key="1">
    <source>
        <dbReference type="ARBA" id="ARBA00004247"/>
    </source>
</evidence>
<organism evidence="48 49">
    <name type="scientific">Cryptococcus amylolentus CBS 6039</name>
    <dbReference type="NCBI Taxonomy" id="1295533"/>
    <lineage>
        <taxon>Eukaryota</taxon>
        <taxon>Fungi</taxon>
        <taxon>Dikarya</taxon>
        <taxon>Basidiomycota</taxon>
        <taxon>Agaricomycotina</taxon>
        <taxon>Tremellomycetes</taxon>
        <taxon>Tremellales</taxon>
        <taxon>Cryptococcaceae</taxon>
        <taxon>Cryptococcus</taxon>
    </lineage>
</organism>
<dbReference type="SUPFAM" id="SSF52266">
    <property type="entry name" value="SGNH hydrolase"/>
    <property type="match status" value="1"/>
</dbReference>
<comment type="catalytic activity">
    <reaction evidence="43">
        <text>1-hexadecanoyl-2-(9Z)-octadecenoyl-3-octadecanoyl-sn-glycerol + H2O = 1-hexadecanoyl-3-octadecanoyl-sn-glycerol + (9Z)-octadecenoate + H(+)</text>
        <dbReference type="Rhea" id="RHEA:41103"/>
        <dbReference type="ChEBI" id="CHEBI:15377"/>
        <dbReference type="ChEBI" id="CHEBI:15378"/>
        <dbReference type="ChEBI" id="CHEBI:30823"/>
        <dbReference type="ChEBI" id="CHEBI:77623"/>
        <dbReference type="ChEBI" id="CHEBI:77624"/>
    </reaction>
    <physiologicalReaction direction="left-to-right" evidence="43">
        <dbReference type="Rhea" id="RHEA:41104"/>
    </physiologicalReaction>
</comment>
<evidence type="ECO:0000256" key="33">
    <source>
        <dbReference type="ARBA" id="ARBA00048227"/>
    </source>
</evidence>
<dbReference type="EC" id="3.1.1.4" evidence="4"/>
<evidence type="ECO:0000256" key="16">
    <source>
        <dbReference type="ARBA" id="ARBA00023264"/>
    </source>
</evidence>
<evidence type="ECO:0000256" key="31">
    <source>
        <dbReference type="ARBA" id="ARBA00048049"/>
    </source>
</evidence>
<reference evidence="48 49" key="1">
    <citation type="submission" date="2016-06" db="EMBL/GenBank/DDBJ databases">
        <title>Evolution of pathogenesis and genome organization in the Tremellales.</title>
        <authorList>
            <person name="Cuomo C."/>
            <person name="Litvintseva A."/>
            <person name="Heitman J."/>
            <person name="Chen Y."/>
            <person name="Sun S."/>
            <person name="Springer D."/>
            <person name="Dromer F."/>
            <person name="Young S."/>
            <person name="Zeng Q."/>
            <person name="Chapman S."/>
            <person name="Gujja S."/>
            <person name="Saif S."/>
            <person name="Birren B."/>
        </authorList>
    </citation>
    <scope>NUCLEOTIDE SEQUENCE [LARGE SCALE GENOMIC DNA]</scope>
    <source>
        <strain evidence="48 49">CBS 6039</strain>
    </source>
</reference>
<evidence type="ECO:0000256" key="35">
    <source>
        <dbReference type="ARBA" id="ARBA00048374"/>
    </source>
</evidence>
<comment type="function">
    <text evidence="24">Calcium-independent membrane-associated phospholipase that catalyzes complete diacylation of phospholipids by hydrolyzing both sn-1 and sn-2 fatty acyl chains attached to the glycerol backbone (phospholipase B activity). Has dual phospholipase and lysophospholipase activities toward diacylphospholipids. Preferentially cleaves sn-2 ester bonds over sn-1 bonds. Acts as a lipase toward glycerolipid substrates. Hydrolyzes fatty acyl chains of diacylglycerols with preference for the sn-2 position and of triacylglycerols with not positional selectivity. May also hydrolyze long chain retinyl esters such as retinyl palmitate. May contribute to digestion of dietary phospholipids, glycerolipids and retinoids, facilitating lipid absorption at the brush border.</text>
</comment>
<evidence type="ECO:0000256" key="40">
    <source>
        <dbReference type="ARBA" id="ARBA00048699"/>
    </source>
</evidence>
<comment type="caution">
    <text evidence="48">The sequence shown here is derived from an EMBL/GenBank/DDBJ whole genome shotgun (WGS) entry which is preliminary data.</text>
</comment>
<comment type="catalytic activity">
    <reaction evidence="32">
        <text>1,2-di-(9Z-octadecenoyl)-sn-glycero-3-phosphocholine + H2O = 1-(9Z-octadecenoyl)-sn-glycero-3-phosphocholine + (9Z)-octadecenoate + H(+)</text>
        <dbReference type="Rhea" id="RHEA:40923"/>
        <dbReference type="ChEBI" id="CHEBI:15377"/>
        <dbReference type="ChEBI" id="CHEBI:15378"/>
        <dbReference type="ChEBI" id="CHEBI:28610"/>
        <dbReference type="ChEBI" id="CHEBI:30823"/>
        <dbReference type="ChEBI" id="CHEBI:74669"/>
    </reaction>
    <physiologicalReaction direction="left-to-right" evidence="32">
        <dbReference type="Rhea" id="RHEA:40924"/>
    </physiologicalReaction>
</comment>
<comment type="catalytic activity">
    <reaction evidence="29">
        <text>2,3-di-(9Z)-octadecenoyl-sn-glycerol + H2O = 3-(9Z-octadecenoyl)-sn-glycerol + (9Z)-octadecenoate + H(+)</text>
        <dbReference type="Rhea" id="RHEA:42604"/>
        <dbReference type="ChEBI" id="CHEBI:15377"/>
        <dbReference type="ChEBI" id="CHEBI:15378"/>
        <dbReference type="ChEBI" id="CHEBI:30823"/>
        <dbReference type="ChEBI" id="CHEBI:75824"/>
        <dbReference type="ChEBI" id="CHEBI:75938"/>
    </reaction>
    <physiologicalReaction direction="left-to-right" evidence="29">
        <dbReference type="Rhea" id="RHEA:42605"/>
    </physiologicalReaction>
</comment>
<dbReference type="GO" id="GO:0004622">
    <property type="term" value="F:phosphatidylcholine lysophospholipase activity"/>
    <property type="evidence" value="ECO:0007669"/>
    <property type="project" value="UniProtKB-EC"/>
</dbReference>
<comment type="catalytic activity">
    <reaction evidence="27">
        <text>1-(9Z-octadecenoyl)-glycerol + H2O = glycerol + (9Z)-octadecenoate + H(+)</text>
        <dbReference type="Rhea" id="RHEA:38487"/>
        <dbReference type="ChEBI" id="CHEBI:15377"/>
        <dbReference type="ChEBI" id="CHEBI:15378"/>
        <dbReference type="ChEBI" id="CHEBI:17754"/>
        <dbReference type="ChEBI" id="CHEBI:30823"/>
        <dbReference type="ChEBI" id="CHEBI:75342"/>
    </reaction>
    <physiologicalReaction direction="left-to-right" evidence="27">
        <dbReference type="Rhea" id="RHEA:38488"/>
    </physiologicalReaction>
</comment>
<evidence type="ECO:0000256" key="25">
    <source>
        <dbReference type="ARBA" id="ARBA00047324"/>
    </source>
</evidence>
<evidence type="ECO:0000256" key="38">
    <source>
        <dbReference type="ARBA" id="ARBA00048613"/>
    </source>
</evidence>
<keyword evidence="8" id="KW-0812">Transmembrane</keyword>
<dbReference type="PANTHER" id="PTHR21325:SF31">
    <property type="entry name" value="GH22081P-RELATED"/>
    <property type="match status" value="1"/>
</dbReference>
<dbReference type="RefSeq" id="XP_018989653.1">
    <property type="nucleotide sequence ID" value="XM_019142010.1"/>
</dbReference>
<keyword evidence="14" id="KW-0472">Membrane</keyword>
<dbReference type="PANTHER" id="PTHR21325">
    <property type="entry name" value="PHOSPHOLIPASE B, PLB1"/>
    <property type="match status" value="1"/>
</dbReference>
<evidence type="ECO:0000256" key="4">
    <source>
        <dbReference type="ARBA" id="ARBA00013278"/>
    </source>
</evidence>
<comment type="similarity">
    <text evidence="2">Belongs to the 'GDSL' lipolytic enzyme family. Phospholipase B1 subfamily.</text>
</comment>
<keyword evidence="49" id="KW-1185">Reference proteome</keyword>
<accession>A0A1E3HED2</accession>
<evidence type="ECO:0000256" key="10">
    <source>
        <dbReference type="ARBA" id="ARBA00022737"/>
    </source>
</evidence>
<comment type="catalytic activity">
    <reaction evidence="40">
        <text>1-hexadecanoyl-2-(9Z-octadecenoyl)-sn-glycero-3-phosphocholine + H2O = 1-hexadecanoyl-sn-glycero-3-phosphocholine + (9Z)-octadecenoate + H(+)</text>
        <dbReference type="Rhea" id="RHEA:38779"/>
        <dbReference type="ChEBI" id="CHEBI:15377"/>
        <dbReference type="ChEBI" id="CHEBI:15378"/>
        <dbReference type="ChEBI" id="CHEBI:30823"/>
        <dbReference type="ChEBI" id="CHEBI:72998"/>
        <dbReference type="ChEBI" id="CHEBI:73001"/>
    </reaction>
    <physiologicalReaction direction="left-to-right" evidence="40">
        <dbReference type="Rhea" id="RHEA:38780"/>
    </physiologicalReaction>
</comment>
<dbReference type="GeneID" id="30158628"/>
<feature type="chain" id="PRO_5009129117" description="Phospholipase B1, membrane-associated" evidence="47">
    <location>
        <begin position="25"/>
        <end position="432"/>
    </location>
</feature>
<keyword evidence="15" id="KW-0325">Glycoprotein</keyword>
<comment type="catalytic activity">
    <reaction evidence="35">
        <text>1-octadecanoyl-2-(9Z,12Z)-octadecadienoyl-sn-glycerol + H2O = 1-octadecanoyl-sn-glycerol + (9Z,12Z)-octadecadienoate + H(+)</text>
        <dbReference type="Rhea" id="RHEA:40927"/>
        <dbReference type="ChEBI" id="CHEBI:15377"/>
        <dbReference type="ChEBI" id="CHEBI:15378"/>
        <dbReference type="ChEBI" id="CHEBI:30245"/>
        <dbReference type="ChEBI" id="CHEBI:75550"/>
        <dbReference type="ChEBI" id="CHEBI:77097"/>
    </reaction>
    <physiologicalReaction direction="left-to-right" evidence="35">
        <dbReference type="Rhea" id="RHEA:40928"/>
    </physiologicalReaction>
</comment>
<comment type="catalytic activity">
    <reaction evidence="34">
        <text>1-hexadecanoyl-2-(9Z,12Z-octadecadienoyl)-sn-glycero-3-phosphocholine + H2O = 2-(9Z,12Z-octadecadienoyl)-sn-glycero-3-phosphocholine + hexadecanoate + H(+)</text>
        <dbReference type="Rhea" id="RHEA:40971"/>
        <dbReference type="ChEBI" id="CHEBI:7896"/>
        <dbReference type="ChEBI" id="CHEBI:15377"/>
        <dbReference type="ChEBI" id="CHEBI:15378"/>
        <dbReference type="ChEBI" id="CHEBI:73002"/>
        <dbReference type="ChEBI" id="CHEBI:76084"/>
    </reaction>
    <physiologicalReaction direction="left-to-right" evidence="34">
        <dbReference type="Rhea" id="RHEA:40972"/>
    </physiologicalReaction>
</comment>
<keyword evidence="16" id="KW-1208">Phospholipid metabolism</keyword>
<evidence type="ECO:0000256" key="36">
    <source>
        <dbReference type="ARBA" id="ARBA00048386"/>
    </source>
</evidence>
<evidence type="ECO:0000256" key="41">
    <source>
        <dbReference type="ARBA" id="ARBA00048869"/>
    </source>
</evidence>
<dbReference type="Pfam" id="PF00657">
    <property type="entry name" value="Lipase_GDSL"/>
    <property type="match status" value="1"/>
</dbReference>
<evidence type="ECO:0000256" key="32">
    <source>
        <dbReference type="ARBA" id="ARBA00048058"/>
    </source>
</evidence>
<comment type="subcellular location">
    <subcellularLocation>
        <location evidence="1">Apical cell membrane</location>
        <topology evidence="1">Single-pass type I membrane protein</topology>
    </subcellularLocation>
</comment>
<dbReference type="PROSITE" id="PS01098">
    <property type="entry name" value="LIPASE_GDSL_SER"/>
    <property type="match status" value="1"/>
</dbReference>
<gene>
    <name evidence="48" type="ORF">L202_07319</name>
</gene>
<evidence type="ECO:0000256" key="5">
    <source>
        <dbReference type="ARBA" id="ARBA00013279"/>
    </source>
</evidence>
<comment type="catalytic activity">
    <reaction evidence="36">
        <text>1,2,3-tri-(9Z-octadecenoyl)-glycerol + H2O = di-(9Z)-octadecenoylglycerol + (9Z)-octadecenoate + H(+)</text>
        <dbReference type="Rhea" id="RHEA:38575"/>
        <dbReference type="ChEBI" id="CHEBI:15377"/>
        <dbReference type="ChEBI" id="CHEBI:15378"/>
        <dbReference type="ChEBI" id="CHEBI:30823"/>
        <dbReference type="ChEBI" id="CHEBI:53753"/>
        <dbReference type="ChEBI" id="CHEBI:75945"/>
    </reaction>
    <physiologicalReaction direction="left-to-right" evidence="36">
        <dbReference type="Rhea" id="RHEA:38576"/>
    </physiologicalReaction>
</comment>
<evidence type="ECO:0000256" key="43">
    <source>
        <dbReference type="ARBA" id="ARBA00048939"/>
    </source>
</evidence>
<dbReference type="AlphaFoldDB" id="A0A1E3HED2"/>
<evidence type="ECO:0000256" key="15">
    <source>
        <dbReference type="ARBA" id="ARBA00023180"/>
    </source>
</evidence>
<comment type="catalytic activity">
    <reaction evidence="17">
        <text>a triacylglycerol + H2O = a diacylglycerol + a fatty acid + H(+)</text>
        <dbReference type="Rhea" id="RHEA:12044"/>
        <dbReference type="ChEBI" id="CHEBI:15377"/>
        <dbReference type="ChEBI" id="CHEBI:15378"/>
        <dbReference type="ChEBI" id="CHEBI:17855"/>
        <dbReference type="ChEBI" id="CHEBI:18035"/>
        <dbReference type="ChEBI" id="CHEBI:28868"/>
        <dbReference type="EC" id="3.1.1.3"/>
    </reaction>
    <physiologicalReaction direction="left-to-right" evidence="17">
        <dbReference type="Rhea" id="RHEA:12045"/>
    </physiologicalReaction>
</comment>
<evidence type="ECO:0000256" key="21">
    <source>
        <dbReference type="ARBA" id="ARBA00031182"/>
    </source>
</evidence>
<dbReference type="InterPro" id="IPR036514">
    <property type="entry name" value="SGNH_hydro_sf"/>
</dbReference>
<comment type="catalytic activity">
    <reaction evidence="38">
        <text>1-hexadecanoyl-2-(9Z-octadecenoyl)-sn-glycero-3-phosphoethanolamine + H2O = 1-hexadecanoyl-sn-glycero-3-phosphoethanolamine + (9Z)-octadecenoate + H(+)</text>
        <dbReference type="Rhea" id="RHEA:40911"/>
        <dbReference type="ChEBI" id="CHEBI:15377"/>
        <dbReference type="ChEBI" id="CHEBI:15378"/>
        <dbReference type="ChEBI" id="CHEBI:30823"/>
        <dbReference type="ChEBI" id="CHEBI:73004"/>
        <dbReference type="ChEBI" id="CHEBI:73007"/>
    </reaction>
    <physiologicalReaction direction="left-to-right" evidence="38">
        <dbReference type="Rhea" id="RHEA:40912"/>
    </physiologicalReaction>
</comment>
<keyword evidence="10" id="KW-0677">Repeat</keyword>
<evidence type="ECO:0000256" key="17">
    <source>
        <dbReference type="ARBA" id="ARBA00023369"/>
    </source>
</evidence>
<evidence type="ECO:0000256" key="14">
    <source>
        <dbReference type="ARBA" id="ARBA00023136"/>
    </source>
</evidence>
<comment type="catalytic activity">
    <reaction evidence="45">
        <text>1,3-di-(9Z-octadecenoyl)-glycerol + H2O = 1-(9Z-octadecenoyl)-glycerol + (9Z)-octadecenoate + H(+)</text>
        <dbReference type="Rhea" id="RHEA:39939"/>
        <dbReference type="ChEBI" id="CHEBI:15377"/>
        <dbReference type="ChEBI" id="CHEBI:15378"/>
        <dbReference type="ChEBI" id="CHEBI:30823"/>
        <dbReference type="ChEBI" id="CHEBI:75342"/>
        <dbReference type="ChEBI" id="CHEBI:75735"/>
    </reaction>
    <physiologicalReaction direction="left-to-right" evidence="45">
        <dbReference type="Rhea" id="RHEA:39940"/>
    </physiologicalReaction>
</comment>
<evidence type="ECO:0000256" key="13">
    <source>
        <dbReference type="ARBA" id="ARBA00023098"/>
    </source>
</evidence>
<comment type="catalytic activity">
    <reaction evidence="26">
        <text>1,3-dihexadecanoyl-2-(9Z-octadecenoyl)glycerol + H2O = 1-hexadecanoyl-2-(9Z-octadecenoyl)-glycerol + hexadecanoate + H(+)</text>
        <dbReference type="Rhea" id="RHEA:40979"/>
        <dbReference type="ChEBI" id="CHEBI:7896"/>
        <dbReference type="ChEBI" id="CHEBI:15377"/>
        <dbReference type="ChEBI" id="CHEBI:15378"/>
        <dbReference type="ChEBI" id="CHEBI:75585"/>
        <dbReference type="ChEBI" id="CHEBI:75688"/>
    </reaction>
    <physiologicalReaction direction="left-to-right" evidence="26">
        <dbReference type="Rhea" id="RHEA:40980"/>
    </physiologicalReaction>
</comment>
<name>A0A1E3HED2_9TREE</name>
<evidence type="ECO:0000313" key="48">
    <source>
        <dbReference type="EMBL" id="ODN73791.1"/>
    </source>
</evidence>
<proteinExistence type="inferred from homology"/>
<evidence type="ECO:0000256" key="19">
    <source>
        <dbReference type="ARBA" id="ARBA00023422"/>
    </source>
</evidence>
<comment type="catalytic activity">
    <reaction evidence="39">
        <text>1-hexadecanoyl-sn-glycero-3-phosphocholine + H2O = sn-glycerol 3-phosphocholine + hexadecanoate + H(+)</text>
        <dbReference type="Rhea" id="RHEA:40435"/>
        <dbReference type="ChEBI" id="CHEBI:7896"/>
        <dbReference type="ChEBI" id="CHEBI:15377"/>
        <dbReference type="ChEBI" id="CHEBI:15378"/>
        <dbReference type="ChEBI" id="CHEBI:16870"/>
        <dbReference type="ChEBI" id="CHEBI:72998"/>
    </reaction>
    <physiologicalReaction direction="left-to-right" evidence="39">
        <dbReference type="Rhea" id="RHEA:40436"/>
    </physiologicalReaction>
</comment>
<evidence type="ECO:0000256" key="8">
    <source>
        <dbReference type="ARBA" id="ARBA00022692"/>
    </source>
</evidence>
<evidence type="ECO:0000256" key="47">
    <source>
        <dbReference type="SAM" id="SignalP"/>
    </source>
</evidence>
<dbReference type="InterPro" id="IPR001087">
    <property type="entry name" value="GDSL"/>
</dbReference>
<comment type="catalytic activity">
    <reaction evidence="28">
        <text>1-hexadecanoyl-2-(9Z)-octadecenoyl-3-octadecanoyl-sn-glycerol + H2O = 1-hexadecanoyl-2-(9Z-octadecenoyl)-sn-glycerol + octadecanoate + H(+)</text>
        <dbReference type="Rhea" id="RHEA:41111"/>
        <dbReference type="ChEBI" id="CHEBI:15377"/>
        <dbReference type="ChEBI" id="CHEBI:15378"/>
        <dbReference type="ChEBI" id="CHEBI:25629"/>
        <dbReference type="ChEBI" id="CHEBI:75466"/>
        <dbReference type="ChEBI" id="CHEBI:77623"/>
    </reaction>
    <physiologicalReaction direction="left-to-right" evidence="28">
        <dbReference type="Rhea" id="RHEA:41112"/>
    </physiologicalReaction>
</comment>
<evidence type="ECO:0000256" key="45">
    <source>
        <dbReference type="ARBA" id="ARBA00049372"/>
    </source>
</evidence>
<dbReference type="Proteomes" id="UP000094065">
    <property type="component" value="Unassembled WGS sequence"/>
</dbReference>
<evidence type="ECO:0000256" key="28">
    <source>
        <dbReference type="ARBA" id="ARBA00047459"/>
    </source>
</evidence>
<evidence type="ECO:0000256" key="22">
    <source>
        <dbReference type="ARBA" id="ARBA00031485"/>
    </source>
</evidence>
<evidence type="ECO:0000256" key="37">
    <source>
        <dbReference type="ARBA" id="ARBA00048454"/>
    </source>
</evidence>
<evidence type="ECO:0000256" key="11">
    <source>
        <dbReference type="ARBA" id="ARBA00022801"/>
    </source>
</evidence>
<dbReference type="InterPro" id="IPR035547">
    <property type="entry name" value="Phospholipase_B"/>
</dbReference>
<comment type="catalytic activity">
    <reaction evidence="42">
        <text>1-O-hexadecyl-2-(9Z)-octadecenoyl-sn-glycero-3-phosphocholine + H2O = 1-O-hexadecyl-sn-glycero-3-phosphocholine + (9Z)-octadecenoate + H(+)</text>
        <dbReference type="Rhea" id="RHEA:40915"/>
        <dbReference type="ChEBI" id="CHEBI:15377"/>
        <dbReference type="ChEBI" id="CHEBI:15378"/>
        <dbReference type="ChEBI" id="CHEBI:30823"/>
        <dbReference type="ChEBI" id="CHEBI:34112"/>
        <dbReference type="ChEBI" id="CHEBI:64496"/>
    </reaction>
    <physiologicalReaction direction="left-to-right" evidence="42">
        <dbReference type="Rhea" id="RHEA:40916"/>
    </physiologicalReaction>
</comment>
<evidence type="ECO:0000256" key="26">
    <source>
        <dbReference type="ARBA" id="ARBA00047363"/>
    </source>
</evidence>
<dbReference type="GO" id="GO:0004623">
    <property type="term" value="F:phospholipase A2 activity"/>
    <property type="evidence" value="ECO:0007669"/>
    <property type="project" value="UniProtKB-EC"/>
</dbReference>
<dbReference type="EC" id="3.1.1.3" evidence="5"/>
<dbReference type="InterPro" id="IPR038885">
    <property type="entry name" value="PLB1"/>
</dbReference>
<dbReference type="Gene3D" id="3.40.50.1110">
    <property type="entry name" value="SGNH hydrolase"/>
    <property type="match status" value="1"/>
</dbReference>
<dbReference type="GO" id="GO:0004806">
    <property type="term" value="F:triacylglycerol lipase activity"/>
    <property type="evidence" value="ECO:0007669"/>
    <property type="project" value="UniProtKB-EC"/>
</dbReference>
<dbReference type="STRING" id="1295533.A0A1E3HED2"/>
<evidence type="ECO:0000256" key="18">
    <source>
        <dbReference type="ARBA" id="ARBA00023408"/>
    </source>
</evidence>
<evidence type="ECO:0000256" key="20">
    <source>
        <dbReference type="ARBA" id="ARBA00029723"/>
    </source>
</evidence>
<keyword evidence="12" id="KW-1133">Transmembrane helix</keyword>
<comment type="catalytic activity">
    <reaction evidence="37">
        <text>a 1-acyl-sn-glycero-3-phosphocholine + H2O = sn-glycerol 3-phosphocholine + a fatty acid + H(+)</text>
        <dbReference type="Rhea" id="RHEA:15177"/>
        <dbReference type="ChEBI" id="CHEBI:15377"/>
        <dbReference type="ChEBI" id="CHEBI:15378"/>
        <dbReference type="ChEBI" id="CHEBI:16870"/>
        <dbReference type="ChEBI" id="CHEBI:28868"/>
        <dbReference type="ChEBI" id="CHEBI:58168"/>
        <dbReference type="EC" id="3.1.1.5"/>
    </reaction>
    <physiologicalReaction direction="left-to-right" evidence="37">
        <dbReference type="Rhea" id="RHEA:15178"/>
    </physiologicalReaction>
</comment>
<dbReference type="OrthoDB" id="10265800at2759"/>
<comment type="catalytic activity">
    <reaction evidence="25">
        <text>1-hexadecanoyl-2-(9Z)-octadecenoyl-3-octadecanoyl-sn-glycerol + H2O = 2-(9Z-octadecenoyl)-3-octadecanoyl-sn-glycerol + hexadecanoate + H(+)</text>
        <dbReference type="Rhea" id="RHEA:41107"/>
        <dbReference type="ChEBI" id="CHEBI:7896"/>
        <dbReference type="ChEBI" id="CHEBI:15377"/>
        <dbReference type="ChEBI" id="CHEBI:15378"/>
        <dbReference type="ChEBI" id="CHEBI:75558"/>
        <dbReference type="ChEBI" id="CHEBI:77623"/>
    </reaction>
    <physiologicalReaction direction="left-to-right" evidence="25">
        <dbReference type="Rhea" id="RHEA:41108"/>
    </physiologicalReaction>
</comment>
<comment type="catalytic activity">
    <reaction evidence="19">
        <text>a 1,2-diacyl-sn-glycero-3-phosphocholine + H2O = a 1-acyl-sn-glycero-3-phosphocholine + a fatty acid + H(+)</text>
        <dbReference type="Rhea" id="RHEA:15801"/>
        <dbReference type="ChEBI" id="CHEBI:15377"/>
        <dbReference type="ChEBI" id="CHEBI:15378"/>
        <dbReference type="ChEBI" id="CHEBI:28868"/>
        <dbReference type="ChEBI" id="CHEBI:57643"/>
        <dbReference type="ChEBI" id="CHEBI:58168"/>
        <dbReference type="EC" id="3.1.1.4"/>
    </reaction>
    <physiologicalReaction direction="left-to-right" evidence="19">
        <dbReference type="Rhea" id="RHEA:15802"/>
    </physiologicalReaction>
</comment>